<evidence type="ECO:0000313" key="2">
    <source>
        <dbReference type="EMBL" id="RHB36567.1"/>
    </source>
</evidence>
<keyword evidence="1" id="KW-0732">Signal</keyword>
<organism evidence="2 3">
    <name type="scientific">Bacteroides nordii</name>
    <dbReference type="NCBI Taxonomy" id="291645"/>
    <lineage>
        <taxon>Bacteria</taxon>
        <taxon>Pseudomonadati</taxon>
        <taxon>Bacteroidota</taxon>
        <taxon>Bacteroidia</taxon>
        <taxon>Bacteroidales</taxon>
        <taxon>Bacteroidaceae</taxon>
        <taxon>Bacteroides</taxon>
    </lineage>
</organism>
<evidence type="ECO:0000256" key="1">
    <source>
        <dbReference type="SAM" id="SignalP"/>
    </source>
</evidence>
<dbReference type="EMBL" id="QSGO01000004">
    <property type="protein sequence ID" value="RHB36567.1"/>
    <property type="molecule type" value="Genomic_DNA"/>
</dbReference>
<accession>A0A413VSH9</accession>
<proteinExistence type="predicted"/>
<dbReference type="AlphaFoldDB" id="A0A413VSH9"/>
<dbReference type="PROSITE" id="PS51257">
    <property type="entry name" value="PROKAR_LIPOPROTEIN"/>
    <property type="match status" value="1"/>
</dbReference>
<comment type="caution">
    <text evidence="2">The sequence shown here is derived from an EMBL/GenBank/DDBJ whole genome shotgun (WGS) entry which is preliminary data.</text>
</comment>
<evidence type="ECO:0000313" key="3">
    <source>
        <dbReference type="Proteomes" id="UP000284379"/>
    </source>
</evidence>
<dbReference type="Proteomes" id="UP000284379">
    <property type="component" value="Unassembled WGS sequence"/>
</dbReference>
<dbReference type="GeneID" id="69504322"/>
<dbReference type="RefSeq" id="WP_007483069.1">
    <property type="nucleotide sequence ID" value="NZ_CABJFV010000004.1"/>
</dbReference>
<reference evidence="2 3" key="1">
    <citation type="submission" date="2018-08" db="EMBL/GenBank/DDBJ databases">
        <title>A genome reference for cultivated species of the human gut microbiota.</title>
        <authorList>
            <person name="Zou Y."/>
            <person name="Xue W."/>
            <person name="Luo G."/>
        </authorList>
    </citation>
    <scope>NUCLEOTIDE SEQUENCE [LARGE SCALE GENOMIC DNA]</scope>
    <source>
        <strain evidence="2 3">AM40-30BH</strain>
    </source>
</reference>
<feature type="signal peptide" evidence="1">
    <location>
        <begin position="1"/>
        <end position="18"/>
    </location>
</feature>
<sequence>MKSTFKLLLLLMTLSFIACDKNEDDFSKKDSYLYVWNIRTWNVGTESKLSDIKVTYFFKGDTTRIQNINFWVIKEKSTLYAEEAMKHTDRAFQVTYPQKDPNQKEFKNQCSFRFSEGFNVDYDGDPIVPGGKYRLVVKAIATDNKVVDSPTTESGVFEIYDPNSPEE</sequence>
<feature type="chain" id="PRO_5019508110" evidence="1">
    <location>
        <begin position="19"/>
        <end position="167"/>
    </location>
</feature>
<protein>
    <submittedName>
        <fullName evidence="2">Uncharacterized protein</fullName>
    </submittedName>
</protein>
<gene>
    <name evidence="2" type="ORF">DW888_07880</name>
</gene>
<name>A0A413VSH9_9BACE</name>